<feature type="signal peptide" evidence="1">
    <location>
        <begin position="1"/>
        <end position="34"/>
    </location>
</feature>
<dbReference type="EMBL" id="BAABHV010000021">
    <property type="protein sequence ID" value="GAA5060488.1"/>
    <property type="molecule type" value="Genomic_DNA"/>
</dbReference>
<evidence type="ECO:0000313" key="2">
    <source>
        <dbReference type="EMBL" id="GAA5060488.1"/>
    </source>
</evidence>
<dbReference type="Proteomes" id="UP001500518">
    <property type="component" value="Unassembled WGS sequence"/>
</dbReference>
<reference evidence="3" key="1">
    <citation type="journal article" date="2019" name="Int. J. Syst. Evol. Microbiol.">
        <title>The Global Catalogue of Microorganisms (GCM) 10K type strain sequencing project: providing services to taxonomists for standard genome sequencing and annotation.</title>
        <authorList>
            <consortium name="The Broad Institute Genomics Platform"/>
            <consortium name="The Broad Institute Genome Sequencing Center for Infectious Disease"/>
            <person name="Wu L."/>
            <person name="Ma J."/>
        </authorList>
    </citation>
    <scope>NUCLEOTIDE SEQUENCE [LARGE SCALE GENOMIC DNA]</scope>
    <source>
        <strain evidence="3">JCM 18014</strain>
    </source>
</reference>
<gene>
    <name evidence="2" type="ORF">GCM10023208_28930</name>
</gene>
<organism evidence="2 3">
    <name type="scientific">Erythrobacter westpacificensis</name>
    <dbReference type="NCBI Taxonomy" id="1055231"/>
    <lineage>
        <taxon>Bacteria</taxon>
        <taxon>Pseudomonadati</taxon>
        <taxon>Pseudomonadota</taxon>
        <taxon>Alphaproteobacteria</taxon>
        <taxon>Sphingomonadales</taxon>
        <taxon>Erythrobacteraceae</taxon>
        <taxon>Erythrobacter/Porphyrobacter group</taxon>
        <taxon>Erythrobacter</taxon>
    </lineage>
</organism>
<accession>A0ABP9KP58</accession>
<proteinExistence type="predicted"/>
<keyword evidence="1" id="KW-0732">Signal</keyword>
<name>A0ABP9KP58_9SPHN</name>
<sequence length="1641" mass="166293">MTSTKHTNRPTGNRIAALLLSASGLALSAAPASAQDVVFSDNGTGSVSVGQRTAQSGGVTQLRLQDRVMLSFVDNAEYTIRADGAVDLHAGSVTVAGADGAAGVIRMPDGTQARVYGTGSAGSFSVDANGQGRGQTLTGLVTVTRGSSERAFRAGEHWASSGRSGLRQVVSNGAQATPSARRAAVARMDRGGPVAAAQNGLPASLGDALAAAGASSDILGAARRVEAAAANPRLETFPSGDLALLVAAAGRLERAYGRTPFPQAQADIIRAYIGYLADGGSGAEFLTAYAGFVSQYLDLLRSGALPSGFAAASVSDINAFLAYQSRLGALGGLAAQDRALVDAYLAFLAGGGEVDGFTGRFTTLVEAYFAFVRAGGDPADFSGGSAELVNDYIAFLNDSGLLVQLSEANRALLAAYLANGGLGFVGDYRTALDAYFAYLAAGNLPSEFDARDVETLQAYLEALQAAGLFDTLPGAQADFFARYLAFVQGSGEPDAFAGLNANIFADYATQLQAYYNYLLSGGIPSAYEALTQQQIAAYVAALQTAGATGAFLPELGAFYAGYAEFLASGDNPDIYTGLPVLNLPVFADALNAYAAFLANGGLPSDFSATDLDVLANYLAALQQSGQLASLLGANADLLSGYFAYLAGGGNVDQFAGLPIYADYVSALEAYYAFLDNGGLPGDYTALTAQQIEDYLAALASAGGLASQLGDLGTFYTRYFAFLSAGGDPADFAGLPVYVDYLAAIDAFYAYLLNGGLPSGYTALTADQIEAYLAALADAGILTATYSGEQLTFFNIFLAYLAAGGNADQFSGLPNGSAPELGGINAWVFGVDGLRINSTSDAEITADGRITRVSLNSTAGNQVFDYSARTADLREFGRIGNAVAWSRYYVGSGPSGSNISEHLLVGTPAINMPTSGIVSYSLIGGTAPTDRRNTAGSTAYFTGELGVAFGGAAPLVGVNFDVLTGTEGYRVQTPGGAANPLEGGMGVDANGQFENQSLAITNLTATTCNGYCQAQVFGGLFGVGASHAGFTYNIFDREANNAVQGVAVYGTDGTPVAGLGTPPPAADVTLPNQSIAFANKLIGDDVHTLSDVTYNADGIPVGYEASLDPNEALTSGDMVLADTGTAGSGTLSWARWSDGTPGGNWYNQTLQSVGPNGGYHVIAGAPLTNMPASGAVAYDLIGFTTPTRHEESTSTGSVSGGAAVVFGASPVVALDLDITSGPDSFNLYTAGKLTNPEQSTLAINPLDGMFHTLGVVNGFAGSDNAVFVDSASTFCGSTCTGFVEGFLAGEGASHMGLAYSIRANSTPSQFIDGTAAFAAGDAIDLGGGSGGGTSGFSGTRDGIVYYTYFEGSFASGFGGSADLVDGELTKFTSVLGTVDVASANIVEAGDLGDMAWARWTGGTVETRTIVGDVDSVVGANGGYHVMAGTPTVNLPAGTIAYELIGGTSATDNRGSTPGSLTGDLAIDFASLVVGYDLSMEVGGMGWAVSTNGGAANPSASQFAISIGSGGWTFGGLFSSTANTVTATGNACAATCIVNVSGTLYGAGADHVALAMNVTDSSAANGTIGASGLAIFGQEGANAAQTPDEASAWARWEVPVDGSPAAGAAGMVAPGIDAIAGMGIQYSADQLAQLEAYLSQQIN</sequence>
<keyword evidence="3" id="KW-1185">Reference proteome</keyword>
<evidence type="ECO:0000256" key="1">
    <source>
        <dbReference type="SAM" id="SignalP"/>
    </source>
</evidence>
<evidence type="ECO:0000313" key="3">
    <source>
        <dbReference type="Proteomes" id="UP001500518"/>
    </source>
</evidence>
<protein>
    <recommendedName>
        <fullName evidence="4">DUF4214 domain-containing protein</fullName>
    </recommendedName>
</protein>
<comment type="caution">
    <text evidence="2">The sequence shown here is derived from an EMBL/GenBank/DDBJ whole genome shotgun (WGS) entry which is preliminary data.</text>
</comment>
<evidence type="ECO:0008006" key="4">
    <source>
        <dbReference type="Google" id="ProtNLM"/>
    </source>
</evidence>
<dbReference type="RefSeq" id="WP_346033724.1">
    <property type="nucleotide sequence ID" value="NZ_BAABHV010000021.1"/>
</dbReference>
<feature type="chain" id="PRO_5047320003" description="DUF4214 domain-containing protein" evidence="1">
    <location>
        <begin position="35"/>
        <end position="1641"/>
    </location>
</feature>